<accession>A0A429G6W9</accession>
<gene>
    <name evidence="2" type="ORF">D9Q81_02760</name>
</gene>
<dbReference type="Pfam" id="PF01494">
    <property type="entry name" value="FAD_binding_3"/>
    <property type="match status" value="1"/>
</dbReference>
<name>A0A429G6W9_9CREN</name>
<dbReference type="InterPro" id="IPR002938">
    <property type="entry name" value="FAD-bd"/>
</dbReference>
<dbReference type="InterPro" id="IPR050407">
    <property type="entry name" value="Geranylgeranyl_reductase"/>
</dbReference>
<dbReference type="EMBL" id="RCOR01000018">
    <property type="protein sequence ID" value="RSN69543.1"/>
    <property type="molecule type" value="Genomic_DNA"/>
</dbReference>
<dbReference type="NCBIfam" id="TIGR02032">
    <property type="entry name" value="GG-red-SF"/>
    <property type="match status" value="1"/>
</dbReference>
<dbReference type="SUPFAM" id="SSF51905">
    <property type="entry name" value="FAD/NAD(P)-binding domain"/>
    <property type="match status" value="1"/>
</dbReference>
<evidence type="ECO:0000313" key="3">
    <source>
        <dbReference type="Proteomes" id="UP000278149"/>
    </source>
</evidence>
<evidence type="ECO:0000313" key="2">
    <source>
        <dbReference type="EMBL" id="RSN69543.1"/>
    </source>
</evidence>
<reference evidence="2 3" key="1">
    <citation type="submission" date="2018-10" db="EMBL/GenBank/DDBJ databases">
        <title>Co-occurring genomic capacity for anaerobic methane metabolism and dissimilatory sulfite reduction discovered in the Korarchaeota.</title>
        <authorList>
            <person name="Mckay L.J."/>
            <person name="Dlakic M."/>
            <person name="Fields M.W."/>
            <person name="Delmont T.O."/>
            <person name="Eren A.M."/>
            <person name="Jay Z.J."/>
            <person name="Klingelsmith K.B."/>
            <person name="Rusch D.B."/>
            <person name="Inskeep W.P."/>
        </authorList>
    </citation>
    <scope>NUCLEOTIDE SEQUENCE [LARGE SCALE GENOMIC DNA]</scope>
    <source>
        <strain evidence="2 3">WS</strain>
    </source>
</reference>
<proteinExistence type="predicted"/>
<dbReference type="PRINTS" id="PR00420">
    <property type="entry name" value="RNGMNOXGNASE"/>
</dbReference>
<dbReference type="InterPro" id="IPR011777">
    <property type="entry name" value="Geranylgeranyl_Rdtase_fam"/>
</dbReference>
<protein>
    <submittedName>
        <fullName evidence="2">Geranylgeranyl reductase family protein</fullName>
    </submittedName>
</protein>
<dbReference type="Proteomes" id="UP000278149">
    <property type="component" value="Unassembled WGS sequence"/>
</dbReference>
<organism evidence="2 3">
    <name type="scientific">Candidatus Korarchaeum cryptofilum</name>
    <dbReference type="NCBI Taxonomy" id="498846"/>
    <lineage>
        <taxon>Archaea</taxon>
        <taxon>Thermoproteota</taxon>
        <taxon>Candidatus Korarchaeia</taxon>
        <taxon>Candidatus Korarchaeales</taxon>
        <taxon>Candidatus Korarchaeaceae</taxon>
        <taxon>Candidatus Korarchaeum</taxon>
    </lineage>
</organism>
<dbReference type="GO" id="GO:0071949">
    <property type="term" value="F:FAD binding"/>
    <property type="evidence" value="ECO:0007669"/>
    <property type="project" value="InterPro"/>
</dbReference>
<dbReference type="PANTHER" id="PTHR42685">
    <property type="entry name" value="GERANYLGERANYL DIPHOSPHATE REDUCTASE"/>
    <property type="match status" value="1"/>
</dbReference>
<dbReference type="GO" id="GO:0016628">
    <property type="term" value="F:oxidoreductase activity, acting on the CH-CH group of donors, NAD or NADP as acceptor"/>
    <property type="evidence" value="ECO:0007669"/>
    <property type="project" value="InterPro"/>
</dbReference>
<dbReference type="PANTHER" id="PTHR42685:SF22">
    <property type="entry name" value="CONDITIONED MEDIUM FACTOR RECEPTOR 1"/>
    <property type="match status" value="1"/>
</dbReference>
<dbReference type="Gene3D" id="3.50.50.60">
    <property type="entry name" value="FAD/NAD(P)-binding domain"/>
    <property type="match status" value="1"/>
</dbReference>
<dbReference type="AlphaFoldDB" id="A0A429G6W9"/>
<sequence>MWDAIVIGAGPSGSVTAYLLAKKGYKTLILDMKDFPRYKSCGGGVTWRAYNLLRELGIKLRSPEAYHKEVVIRGFGEEIKVRSDEEFAVATLDRRKLDKELLDEAIAQGAEFRKEKVSGVISKEDRVEVIGSGFSSRYVIGADGAYSITAISSGIRNCWRNDDIIFAIEGRAPLYDELTFIVDASPSGYGWIFPRGEDSNAGVGGISSKSREVIKAFEEFSKRYKVEKVGNWIIPTGGHDKQIAKGRVLLVGDAAGLADPLTGEGLYYAFKSALECSKSLESEDPALSYSENMGDVMEELRLKRKARNIIVPRMGFFFKMFVSYPEIARRYMLTSIGRLDFKEFWRWGILRIPKAMMRRASKVLKESL</sequence>
<feature type="domain" description="FAD-binding" evidence="1">
    <location>
        <begin position="3"/>
        <end position="273"/>
    </location>
</feature>
<dbReference type="RefSeq" id="WP_125741119.1">
    <property type="nucleotide sequence ID" value="NZ_RCOR01000018.1"/>
</dbReference>
<dbReference type="InterPro" id="IPR036188">
    <property type="entry name" value="FAD/NAD-bd_sf"/>
</dbReference>
<evidence type="ECO:0000259" key="1">
    <source>
        <dbReference type="Pfam" id="PF01494"/>
    </source>
</evidence>
<comment type="caution">
    <text evidence="2">The sequence shown here is derived from an EMBL/GenBank/DDBJ whole genome shotgun (WGS) entry which is preliminary data.</text>
</comment>